<comment type="caution">
    <text evidence="1">The sequence shown here is derived from an EMBL/GenBank/DDBJ whole genome shotgun (WGS) entry which is preliminary data.</text>
</comment>
<evidence type="ECO:0000313" key="1">
    <source>
        <dbReference type="EMBL" id="HGM58929.1"/>
    </source>
</evidence>
<reference evidence="1" key="1">
    <citation type="journal article" date="2020" name="mSystems">
        <title>Genome- and Community-Level Interaction Insights into Carbon Utilization and Element Cycling Functions of Hydrothermarchaeota in Hydrothermal Sediment.</title>
        <authorList>
            <person name="Zhou Z."/>
            <person name="Liu Y."/>
            <person name="Xu W."/>
            <person name="Pan J."/>
            <person name="Luo Z.H."/>
            <person name="Li M."/>
        </authorList>
    </citation>
    <scope>NUCLEOTIDE SEQUENCE [LARGE SCALE GENOMIC DNA]</scope>
    <source>
        <strain evidence="1">SpSt-642</strain>
    </source>
</reference>
<organism evidence="1">
    <name type="scientific">Staphylothermus marinus</name>
    <dbReference type="NCBI Taxonomy" id="2280"/>
    <lineage>
        <taxon>Archaea</taxon>
        <taxon>Thermoproteota</taxon>
        <taxon>Thermoprotei</taxon>
        <taxon>Desulfurococcales</taxon>
        <taxon>Desulfurococcaceae</taxon>
        <taxon>Staphylothermus</taxon>
    </lineage>
</organism>
<sequence length="170" mass="19653">MSINVRYDTVYKRDTQGFRINKGAVREFRYYIPYGSLVTIRIASTFPVIFNMSGPHMEQSEIVGTKEYKFTAEPGTELYIRFQGKSGLFTKPSNVTLEIEMYTSKDAIQISESISNLLDALKELGRDYYLLNKEHIQSVLKNISNVWKILDNDTKNKAKELITLVKQYET</sequence>
<dbReference type="AlphaFoldDB" id="A0A7C4HBX7"/>
<protein>
    <submittedName>
        <fullName evidence="1">Uncharacterized protein</fullName>
    </submittedName>
</protein>
<name>A0A7C4HBX7_STAMA</name>
<proteinExistence type="predicted"/>
<gene>
    <name evidence="1" type="ORF">ENU14_05040</name>
</gene>
<accession>A0A7C4HBX7</accession>
<dbReference type="EMBL" id="DTBJ01000039">
    <property type="protein sequence ID" value="HGM58929.1"/>
    <property type="molecule type" value="Genomic_DNA"/>
</dbReference>